<dbReference type="HAMAP" id="MF_00009">
    <property type="entry name" value="Endoribonucl_YbeY"/>
    <property type="match status" value="1"/>
</dbReference>
<dbReference type="Gene3D" id="3.40.390.30">
    <property type="entry name" value="Metalloproteases ('zincins'), catalytic domain"/>
    <property type="match status" value="1"/>
</dbReference>
<protein>
    <recommendedName>
        <fullName evidence="7">Endoribonuclease YbeY</fullName>
        <ecNumber evidence="7">3.1.-.-</ecNumber>
    </recommendedName>
</protein>
<feature type="binding site" evidence="7">
    <location>
        <position position="112"/>
    </location>
    <ligand>
        <name>Zn(2+)</name>
        <dbReference type="ChEBI" id="CHEBI:29105"/>
        <note>catalytic</note>
    </ligand>
</feature>
<evidence type="ECO:0000313" key="9">
    <source>
        <dbReference type="Proteomes" id="UP001595766"/>
    </source>
</evidence>
<evidence type="ECO:0000256" key="6">
    <source>
        <dbReference type="ARBA" id="ARBA00022833"/>
    </source>
</evidence>
<organism evidence="8 9">
    <name type="scientific">Belliella kenyensis</name>
    <dbReference type="NCBI Taxonomy" id="1472724"/>
    <lineage>
        <taxon>Bacteria</taxon>
        <taxon>Pseudomonadati</taxon>
        <taxon>Bacteroidota</taxon>
        <taxon>Cytophagia</taxon>
        <taxon>Cytophagales</taxon>
        <taxon>Cyclobacteriaceae</taxon>
        <taxon>Belliella</taxon>
    </lineage>
</organism>
<keyword evidence="2 7" id="KW-0540">Nuclease</keyword>
<keyword evidence="9" id="KW-1185">Reference proteome</keyword>
<evidence type="ECO:0000256" key="1">
    <source>
        <dbReference type="ARBA" id="ARBA00010875"/>
    </source>
</evidence>
<keyword evidence="7" id="KW-0963">Cytoplasm</keyword>
<dbReference type="PROSITE" id="PS01306">
    <property type="entry name" value="UPF0054"/>
    <property type="match status" value="1"/>
</dbReference>
<dbReference type="EC" id="3.1.-.-" evidence="7"/>
<comment type="subcellular location">
    <subcellularLocation>
        <location evidence="7">Cytoplasm</location>
    </subcellularLocation>
</comment>
<keyword evidence="4 7" id="KW-0255">Endonuclease</keyword>
<evidence type="ECO:0000256" key="5">
    <source>
        <dbReference type="ARBA" id="ARBA00022801"/>
    </source>
</evidence>
<keyword evidence="7" id="KW-0698">rRNA processing</keyword>
<accession>A0ABV8ENL5</accession>
<evidence type="ECO:0000313" key="8">
    <source>
        <dbReference type="EMBL" id="MFC3977619.1"/>
    </source>
</evidence>
<evidence type="ECO:0000256" key="7">
    <source>
        <dbReference type="HAMAP-Rule" id="MF_00009"/>
    </source>
</evidence>
<comment type="similarity">
    <text evidence="1 7">Belongs to the endoribonuclease YbeY family.</text>
</comment>
<evidence type="ECO:0000256" key="2">
    <source>
        <dbReference type="ARBA" id="ARBA00022722"/>
    </source>
</evidence>
<dbReference type="EMBL" id="JBHSAV010000057">
    <property type="protein sequence ID" value="MFC3977619.1"/>
    <property type="molecule type" value="Genomic_DNA"/>
</dbReference>
<feature type="binding site" evidence="7">
    <location>
        <position position="118"/>
    </location>
    <ligand>
        <name>Zn(2+)</name>
        <dbReference type="ChEBI" id="CHEBI:29105"/>
        <note>catalytic</note>
    </ligand>
</feature>
<keyword evidence="7" id="KW-0690">Ribosome biogenesis</keyword>
<dbReference type="RefSeq" id="WP_241293929.1">
    <property type="nucleotide sequence ID" value="NZ_JAKZGR010000005.1"/>
</dbReference>
<comment type="cofactor">
    <cofactor evidence="7">
        <name>Zn(2+)</name>
        <dbReference type="ChEBI" id="CHEBI:29105"/>
    </cofactor>
    <text evidence="7">Binds 1 zinc ion.</text>
</comment>
<dbReference type="Pfam" id="PF02130">
    <property type="entry name" value="YbeY"/>
    <property type="match status" value="1"/>
</dbReference>
<dbReference type="PANTHER" id="PTHR46986">
    <property type="entry name" value="ENDORIBONUCLEASE YBEY, CHLOROPLASTIC"/>
    <property type="match status" value="1"/>
</dbReference>
<feature type="binding site" evidence="7">
    <location>
        <position position="108"/>
    </location>
    <ligand>
        <name>Zn(2+)</name>
        <dbReference type="ChEBI" id="CHEBI:29105"/>
        <note>catalytic</note>
    </ligand>
</feature>
<dbReference type="SUPFAM" id="SSF55486">
    <property type="entry name" value="Metalloproteases ('zincins'), catalytic domain"/>
    <property type="match status" value="1"/>
</dbReference>
<comment type="function">
    <text evidence="7">Single strand-specific metallo-endoribonuclease involved in late-stage 70S ribosome quality control and in maturation of the 3' terminus of the 16S rRNA.</text>
</comment>
<dbReference type="Proteomes" id="UP001595766">
    <property type="component" value="Unassembled WGS sequence"/>
</dbReference>
<reference evidence="9" key="1">
    <citation type="journal article" date="2019" name="Int. J. Syst. Evol. Microbiol.">
        <title>The Global Catalogue of Microorganisms (GCM) 10K type strain sequencing project: providing services to taxonomists for standard genome sequencing and annotation.</title>
        <authorList>
            <consortium name="The Broad Institute Genomics Platform"/>
            <consortium name="The Broad Institute Genome Sequencing Center for Infectious Disease"/>
            <person name="Wu L."/>
            <person name="Ma J."/>
        </authorList>
    </citation>
    <scope>NUCLEOTIDE SEQUENCE [LARGE SCALE GENOMIC DNA]</scope>
    <source>
        <strain evidence="9">CECT 8551</strain>
    </source>
</reference>
<dbReference type="NCBIfam" id="TIGR00043">
    <property type="entry name" value="rRNA maturation RNase YbeY"/>
    <property type="match status" value="1"/>
</dbReference>
<keyword evidence="3 7" id="KW-0479">Metal-binding</keyword>
<name>A0ABV8ENL5_9BACT</name>
<keyword evidence="6 7" id="KW-0862">Zinc</keyword>
<dbReference type="InterPro" id="IPR002036">
    <property type="entry name" value="YbeY"/>
</dbReference>
<proteinExistence type="inferred from homology"/>
<evidence type="ECO:0000256" key="3">
    <source>
        <dbReference type="ARBA" id="ARBA00022723"/>
    </source>
</evidence>
<dbReference type="PANTHER" id="PTHR46986:SF1">
    <property type="entry name" value="ENDORIBONUCLEASE YBEY, CHLOROPLASTIC"/>
    <property type="match status" value="1"/>
</dbReference>
<dbReference type="InterPro" id="IPR020549">
    <property type="entry name" value="YbeY_CS"/>
</dbReference>
<evidence type="ECO:0000256" key="4">
    <source>
        <dbReference type="ARBA" id="ARBA00022759"/>
    </source>
</evidence>
<sequence length="141" mass="16700">MAISFFNEDIKFNLPQKLKHKNWLKGIAESEGFKIIDLNYIFCSDEYLHKINVEYLDHDTFTDIITFDNSEEEDMIEGDIFISLERVRENAKEEKNPFDAELLRVISHGLLHLMGYKDKTENEAREMRLKEDQSISSYQVM</sequence>
<gene>
    <name evidence="7 8" type="primary">ybeY</name>
    <name evidence="8" type="ORF">ACFOUP_14630</name>
</gene>
<comment type="caution">
    <text evidence="8">The sequence shown here is derived from an EMBL/GenBank/DDBJ whole genome shotgun (WGS) entry which is preliminary data.</text>
</comment>
<dbReference type="InterPro" id="IPR023091">
    <property type="entry name" value="MetalPrtase_cat_dom_sf_prd"/>
</dbReference>
<keyword evidence="5 7" id="KW-0378">Hydrolase</keyword>